<dbReference type="GO" id="GO:0005975">
    <property type="term" value="P:carbohydrate metabolic process"/>
    <property type="evidence" value="ECO:0007669"/>
    <property type="project" value="InterPro"/>
</dbReference>
<evidence type="ECO:0000256" key="1">
    <source>
        <dbReference type="ARBA" id="ARBA00006865"/>
    </source>
</evidence>
<dbReference type="AlphaFoldDB" id="A0A165SS93"/>
<organism evidence="5 6">
    <name type="scientific">Neolentinus lepideus HHB14362 ss-1</name>
    <dbReference type="NCBI Taxonomy" id="1314782"/>
    <lineage>
        <taxon>Eukaryota</taxon>
        <taxon>Fungi</taxon>
        <taxon>Dikarya</taxon>
        <taxon>Basidiomycota</taxon>
        <taxon>Agaricomycotina</taxon>
        <taxon>Agaricomycetes</taxon>
        <taxon>Gloeophyllales</taxon>
        <taxon>Gloeophyllaceae</taxon>
        <taxon>Neolentinus</taxon>
    </lineage>
</organism>
<dbReference type="PANTHER" id="PTHR10963:SF55">
    <property type="entry name" value="GLYCOSIDE HYDROLASE FAMILY 16 PROTEIN"/>
    <property type="match status" value="1"/>
</dbReference>
<dbReference type="EMBL" id="KV425571">
    <property type="protein sequence ID" value="KZT25600.1"/>
    <property type="molecule type" value="Genomic_DNA"/>
</dbReference>
<dbReference type="STRING" id="1314782.A0A165SS93"/>
<proteinExistence type="inferred from homology"/>
<dbReference type="Pfam" id="PF00722">
    <property type="entry name" value="Glyco_hydro_16"/>
    <property type="match status" value="1"/>
</dbReference>
<dbReference type="OrthoDB" id="4781at2759"/>
<dbReference type="PANTHER" id="PTHR10963">
    <property type="entry name" value="GLYCOSYL HYDROLASE-RELATED"/>
    <property type="match status" value="1"/>
</dbReference>
<keyword evidence="5" id="KW-0378">Hydrolase</keyword>
<protein>
    <submittedName>
        <fullName evidence="5">Glycoside hydrolase family 16 protein</fullName>
    </submittedName>
</protein>
<keyword evidence="3" id="KW-0812">Transmembrane</keyword>
<dbReference type="SUPFAM" id="SSF49899">
    <property type="entry name" value="Concanavalin A-like lectins/glucanases"/>
    <property type="match status" value="1"/>
</dbReference>
<keyword evidence="3" id="KW-1133">Transmembrane helix</keyword>
<feature type="region of interest" description="Disordered" evidence="2">
    <location>
        <begin position="1"/>
        <end position="21"/>
    </location>
</feature>
<evidence type="ECO:0000313" key="5">
    <source>
        <dbReference type="EMBL" id="KZT25600.1"/>
    </source>
</evidence>
<evidence type="ECO:0000256" key="2">
    <source>
        <dbReference type="SAM" id="MobiDB-lite"/>
    </source>
</evidence>
<dbReference type="PROSITE" id="PS51762">
    <property type="entry name" value="GH16_2"/>
    <property type="match status" value="1"/>
</dbReference>
<dbReference type="InterPro" id="IPR013320">
    <property type="entry name" value="ConA-like_dom_sf"/>
</dbReference>
<keyword evidence="6" id="KW-1185">Reference proteome</keyword>
<dbReference type="InParanoid" id="A0A165SS93"/>
<name>A0A165SS93_9AGAM</name>
<dbReference type="GO" id="GO:0004553">
    <property type="term" value="F:hydrolase activity, hydrolyzing O-glycosyl compounds"/>
    <property type="evidence" value="ECO:0007669"/>
    <property type="project" value="InterPro"/>
</dbReference>
<comment type="similarity">
    <text evidence="1">Belongs to the glycosyl hydrolase 16 family.</text>
</comment>
<feature type="domain" description="GH16" evidence="4">
    <location>
        <begin position="134"/>
        <end position="464"/>
    </location>
</feature>
<keyword evidence="3" id="KW-0472">Membrane</keyword>
<evidence type="ECO:0000313" key="6">
    <source>
        <dbReference type="Proteomes" id="UP000076761"/>
    </source>
</evidence>
<feature type="compositionally biased region" description="Low complexity" evidence="2">
    <location>
        <begin position="1"/>
        <end position="18"/>
    </location>
</feature>
<dbReference type="Gene3D" id="2.60.120.200">
    <property type="match status" value="1"/>
</dbReference>
<accession>A0A165SS93</accession>
<dbReference type="InterPro" id="IPR000757">
    <property type="entry name" value="Beta-glucanase-like"/>
</dbReference>
<reference evidence="5 6" key="1">
    <citation type="journal article" date="2016" name="Mol. Biol. Evol.">
        <title>Comparative Genomics of Early-Diverging Mushroom-Forming Fungi Provides Insights into the Origins of Lignocellulose Decay Capabilities.</title>
        <authorList>
            <person name="Nagy L.G."/>
            <person name="Riley R."/>
            <person name="Tritt A."/>
            <person name="Adam C."/>
            <person name="Daum C."/>
            <person name="Floudas D."/>
            <person name="Sun H."/>
            <person name="Yadav J.S."/>
            <person name="Pangilinan J."/>
            <person name="Larsson K.H."/>
            <person name="Matsuura K."/>
            <person name="Barry K."/>
            <person name="Labutti K."/>
            <person name="Kuo R."/>
            <person name="Ohm R.A."/>
            <person name="Bhattacharya S.S."/>
            <person name="Shirouzu T."/>
            <person name="Yoshinaga Y."/>
            <person name="Martin F.M."/>
            <person name="Grigoriev I.V."/>
            <person name="Hibbett D.S."/>
        </authorList>
    </citation>
    <scope>NUCLEOTIDE SEQUENCE [LARGE SCALE GENOMIC DNA]</scope>
    <source>
        <strain evidence="5 6">HHB14362 ss-1</strain>
    </source>
</reference>
<gene>
    <name evidence="5" type="ORF">NEOLEDRAFT_1065059</name>
</gene>
<feature type="transmembrane region" description="Helical" evidence="3">
    <location>
        <begin position="95"/>
        <end position="117"/>
    </location>
</feature>
<sequence length="464" mass="50786">MGEGASPRASPSDAAALPRTSSVTTFRAPFLAPSSRPSSSLWTPPAYVAHGSAVSLPSLPMKARPVMPSSRLEGKLTADDKPWVGRKDGWARASYWLTVLGVLVGLGCAGVICWRGYAGVHILKDAQLCLVLDEEFDTLDTTNTWNYDVELGGFGNGEFQMTTDSSTNIYTQNGELYIMPTLSTDAGIDIFNGGTYTLTDCTSQNSSACSTSADSSSYQVINPVQSARINTQGKYSIAYGKVEVRAKLPTGDWLWPAVWMLPENATYGAWPLSGEIDIMEARGNALAYGAQGVNYARSSLNYGPLAAVQKKIYGWQSNKRAGFNEGFHVYAMEWDETFMRFYLDNRLHTMLDLSISSKESFWNRGHFPATAMNNSATPVVVTDPWSSSGPSAPFDQEFYLIIDLAAGGTSGWFPDNVGNKPWYDSSATAMYNFAQAQDTWAATWPSSADDRAFRVDYVKMWKKC</sequence>
<dbReference type="Proteomes" id="UP000076761">
    <property type="component" value="Unassembled WGS sequence"/>
</dbReference>
<evidence type="ECO:0000256" key="3">
    <source>
        <dbReference type="SAM" id="Phobius"/>
    </source>
</evidence>
<dbReference type="InterPro" id="IPR050546">
    <property type="entry name" value="Glycosyl_Hydrlase_16"/>
</dbReference>
<evidence type="ECO:0000259" key="4">
    <source>
        <dbReference type="PROSITE" id="PS51762"/>
    </source>
</evidence>